<dbReference type="GO" id="GO:0035299">
    <property type="term" value="F:inositol-1,3,4,5,6-pentakisphosphate 2-kinase activity"/>
    <property type="evidence" value="ECO:0007669"/>
    <property type="project" value="UniProtKB-EC"/>
</dbReference>
<dbReference type="GO" id="GO:0032958">
    <property type="term" value="P:inositol phosphate biosynthetic process"/>
    <property type="evidence" value="ECO:0007669"/>
    <property type="project" value="TreeGrafter"/>
</dbReference>
<reference evidence="7" key="1">
    <citation type="submission" date="2019-08" db="EMBL/GenBank/DDBJ databases">
        <title>Reference gene set and small RNA set construction with multiple tissues from Davidia involucrata Baill.</title>
        <authorList>
            <person name="Yang H."/>
            <person name="Zhou C."/>
            <person name="Li G."/>
            <person name="Wang J."/>
            <person name="Gao P."/>
            <person name="Wang M."/>
            <person name="Wang R."/>
            <person name="Zhao Y."/>
        </authorList>
    </citation>
    <scope>NUCLEOTIDE SEQUENCE</scope>
    <source>
        <tissue evidence="7">Mixed with DoveR01_LX</tissue>
    </source>
</reference>
<dbReference type="EMBL" id="GHES01037603">
    <property type="protein sequence ID" value="MPA68162.1"/>
    <property type="molecule type" value="Transcribed_RNA"/>
</dbReference>
<evidence type="ECO:0000256" key="4">
    <source>
        <dbReference type="ARBA" id="ARBA00022777"/>
    </source>
</evidence>
<keyword evidence="2 6" id="KW-0808">Transferase</keyword>
<protein>
    <recommendedName>
        <fullName evidence="1 6">Inositol-pentakisphosphate 2-kinase</fullName>
        <ecNumber evidence="1 6">2.7.1.158</ecNumber>
    </recommendedName>
</protein>
<evidence type="ECO:0000313" key="7">
    <source>
        <dbReference type="EMBL" id="MPA68162.1"/>
    </source>
</evidence>
<dbReference type="GO" id="GO:0005634">
    <property type="term" value="C:nucleus"/>
    <property type="evidence" value="ECO:0007669"/>
    <property type="project" value="TreeGrafter"/>
</dbReference>
<dbReference type="InterPro" id="IPR009286">
    <property type="entry name" value="Ins_P5_2-kin"/>
</dbReference>
<keyword evidence="4 6" id="KW-0418">Kinase</keyword>
<evidence type="ECO:0000256" key="6">
    <source>
        <dbReference type="RuleBase" id="RU364126"/>
    </source>
</evidence>
<dbReference type="Gene3D" id="3.30.200.110">
    <property type="entry name" value="Inositol-pentakisphosphate 2-kinase, N-lobe"/>
    <property type="match status" value="1"/>
</dbReference>
<accession>A0A5B7BGV0</accession>
<evidence type="ECO:0000256" key="3">
    <source>
        <dbReference type="ARBA" id="ARBA00022741"/>
    </source>
</evidence>
<evidence type="ECO:0000256" key="5">
    <source>
        <dbReference type="ARBA" id="ARBA00022840"/>
    </source>
</evidence>
<dbReference type="Pfam" id="PF06090">
    <property type="entry name" value="Ins_P5_2-kin"/>
    <property type="match status" value="1"/>
</dbReference>
<evidence type="ECO:0000256" key="1">
    <source>
        <dbReference type="ARBA" id="ARBA00012023"/>
    </source>
</evidence>
<dbReference type="InterPro" id="IPR043001">
    <property type="entry name" value="IP5_2-K_N_lobe"/>
</dbReference>
<evidence type="ECO:0000256" key="2">
    <source>
        <dbReference type="ARBA" id="ARBA00022679"/>
    </source>
</evidence>
<gene>
    <name evidence="7" type="ORF">Din_037603</name>
</gene>
<keyword evidence="5 6" id="KW-0067">ATP-binding</keyword>
<organism evidence="7">
    <name type="scientific">Davidia involucrata</name>
    <name type="common">Dove tree</name>
    <dbReference type="NCBI Taxonomy" id="16924"/>
    <lineage>
        <taxon>Eukaryota</taxon>
        <taxon>Viridiplantae</taxon>
        <taxon>Streptophyta</taxon>
        <taxon>Embryophyta</taxon>
        <taxon>Tracheophyta</taxon>
        <taxon>Spermatophyta</taxon>
        <taxon>Magnoliopsida</taxon>
        <taxon>eudicotyledons</taxon>
        <taxon>Gunneridae</taxon>
        <taxon>Pentapetalae</taxon>
        <taxon>asterids</taxon>
        <taxon>Cornales</taxon>
        <taxon>Nyssaceae</taxon>
        <taxon>Davidia</taxon>
    </lineage>
</organism>
<dbReference type="PANTHER" id="PTHR14456:SF2">
    <property type="entry name" value="INOSITOL-PENTAKISPHOSPHATE 2-KINASE"/>
    <property type="match status" value="1"/>
</dbReference>
<sequence length="454" mass="50794">MEMILEQKDAGDWIYRGEGAANLVLAYTGSFPTFVGKVLRIQKAPRNGFKCENGPSALTIHECLLWKDTKDLVSAPTREIAEQLYVRHVMSPLLGSEYVDAGIRVLVSREFLGSVENNVLCQRPAWRVDAAKVNTLCDFALLISDHSVFPRGILNREICISVEIKPKCGFLPLSSFIAEGNAIKRKITRFRMHQSLKLHQGEISEISEYDPLDMFSGSKDRVHKAIKALFVTPQNNFRVFLNGSLIFGGLGGGADSTSCMIGEAFEDALKCVIRADDGLRTTNFVELVAEAVLKSGLLDRLLEVQKLDVFDIEGAIHAYYDIVSQPCMVCRDLGEEKLSDKYTSLHSVPLDESLKIVRDYLIAATAKDLSMMIGFTPREDGDPGSPYSVVLLESTGQSFDYKASFIDLDMKPLKKMKHYYELDQQIVSCYTQMLDTEYQPHKKAASFEDYGTIY</sequence>
<dbReference type="EC" id="2.7.1.158" evidence="1 6"/>
<proteinExistence type="predicted"/>
<keyword evidence="3 6" id="KW-0547">Nucleotide-binding</keyword>
<name>A0A5B7BGV0_DAVIN</name>
<comment type="domain">
    <text evidence="6">The EXKPK motif is conserved in inositol-pentakisphosphate 2-kinases of both family 1 and 2.</text>
</comment>
<dbReference type="GO" id="GO:0005524">
    <property type="term" value="F:ATP binding"/>
    <property type="evidence" value="ECO:0007669"/>
    <property type="project" value="UniProtKB-KW"/>
</dbReference>
<dbReference type="PANTHER" id="PTHR14456">
    <property type="entry name" value="INOSITOL POLYPHOSPHATE KINASE 1"/>
    <property type="match status" value="1"/>
</dbReference>
<comment type="catalytic activity">
    <reaction evidence="6">
        <text>1D-myo-inositol 1,3,4,5,6-pentakisphosphate + ATP = 1D-myo-inositol hexakisphosphate + ADP + H(+)</text>
        <dbReference type="Rhea" id="RHEA:20313"/>
        <dbReference type="ChEBI" id="CHEBI:15378"/>
        <dbReference type="ChEBI" id="CHEBI:30616"/>
        <dbReference type="ChEBI" id="CHEBI:57733"/>
        <dbReference type="ChEBI" id="CHEBI:58130"/>
        <dbReference type="ChEBI" id="CHEBI:456216"/>
        <dbReference type="EC" id="2.7.1.158"/>
    </reaction>
</comment>
<dbReference type="AlphaFoldDB" id="A0A5B7BGV0"/>
<comment type="function">
    <text evidence="6">Phosphorylates Ins(1,3,4,5,6)P5 at position 2 to form Ins(1,2,3,4,5,6)P6 (InsP6 or phytate).</text>
</comment>